<dbReference type="PROSITE" id="PS51077">
    <property type="entry name" value="HTH_ICLR"/>
    <property type="match status" value="1"/>
</dbReference>
<evidence type="ECO:0000256" key="1">
    <source>
        <dbReference type="ARBA" id="ARBA00023015"/>
    </source>
</evidence>
<keyword evidence="3" id="KW-0804">Transcription</keyword>
<dbReference type="PROSITE" id="PS51078">
    <property type="entry name" value="ICLR_ED"/>
    <property type="match status" value="1"/>
</dbReference>
<dbReference type="EMBL" id="JAUSVU010000007">
    <property type="protein sequence ID" value="MDQ0533655.1"/>
    <property type="molecule type" value="Genomic_DNA"/>
</dbReference>
<reference evidence="7 8" key="1">
    <citation type="submission" date="2023-07" db="EMBL/GenBank/DDBJ databases">
        <title>Genomic Encyclopedia of Type Strains, Phase IV (KMG-IV): sequencing the most valuable type-strain genomes for metagenomic binning, comparative biology and taxonomic classification.</title>
        <authorList>
            <person name="Goeker M."/>
        </authorList>
    </citation>
    <scope>NUCLEOTIDE SEQUENCE [LARGE SCALE GENOMIC DNA]</scope>
    <source>
        <strain evidence="7 8">DSM 19922</strain>
    </source>
</reference>
<dbReference type="Gene3D" id="1.10.10.10">
    <property type="entry name" value="Winged helix-like DNA-binding domain superfamily/Winged helix DNA-binding domain"/>
    <property type="match status" value="1"/>
</dbReference>
<keyword evidence="2 7" id="KW-0238">DNA-binding</keyword>
<evidence type="ECO:0000256" key="2">
    <source>
        <dbReference type="ARBA" id="ARBA00023125"/>
    </source>
</evidence>
<organism evidence="7 8">
    <name type="scientific">Azospirillum picis</name>
    <dbReference type="NCBI Taxonomy" id="488438"/>
    <lineage>
        <taxon>Bacteria</taxon>
        <taxon>Pseudomonadati</taxon>
        <taxon>Pseudomonadota</taxon>
        <taxon>Alphaproteobacteria</taxon>
        <taxon>Rhodospirillales</taxon>
        <taxon>Azospirillaceae</taxon>
        <taxon>Azospirillum</taxon>
    </lineage>
</organism>
<dbReference type="Proteomes" id="UP001244552">
    <property type="component" value="Unassembled WGS sequence"/>
</dbReference>
<dbReference type="PANTHER" id="PTHR30136:SF35">
    <property type="entry name" value="HTH-TYPE TRANSCRIPTIONAL REGULATOR RV1719"/>
    <property type="match status" value="1"/>
</dbReference>
<dbReference type="SUPFAM" id="SSF46785">
    <property type="entry name" value="Winged helix' DNA-binding domain"/>
    <property type="match status" value="1"/>
</dbReference>
<dbReference type="SUPFAM" id="SSF55781">
    <property type="entry name" value="GAF domain-like"/>
    <property type="match status" value="1"/>
</dbReference>
<feature type="region of interest" description="Disordered" evidence="4">
    <location>
        <begin position="1"/>
        <end position="33"/>
    </location>
</feature>
<evidence type="ECO:0000259" key="5">
    <source>
        <dbReference type="PROSITE" id="PS51077"/>
    </source>
</evidence>
<dbReference type="InterPro" id="IPR036390">
    <property type="entry name" value="WH_DNA-bd_sf"/>
</dbReference>
<evidence type="ECO:0000313" key="7">
    <source>
        <dbReference type="EMBL" id="MDQ0533655.1"/>
    </source>
</evidence>
<gene>
    <name evidence="7" type="ORF">QO018_002513</name>
</gene>
<evidence type="ECO:0000259" key="6">
    <source>
        <dbReference type="PROSITE" id="PS51078"/>
    </source>
</evidence>
<name>A0ABU0MJM6_9PROT</name>
<dbReference type="InterPro" id="IPR029016">
    <property type="entry name" value="GAF-like_dom_sf"/>
</dbReference>
<dbReference type="InterPro" id="IPR005471">
    <property type="entry name" value="Tscrpt_reg_IclR_N"/>
</dbReference>
<dbReference type="RefSeq" id="WP_209982116.1">
    <property type="nucleotide sequence ID" value="NZ_JAGINO010000007.1"/>
</dbReference>
<feature type="domain" description="HTH iclR-type" evidence="5">
    <location>
        <begin position="34"/>
        <end position="93"/>
    </location>
</feature>
<evidence type="ECO:0000256" key="3">
    <source>
        <dbReference type="ARBA" id="ARBA00023163"/>
    </source>
</evidence>
<feature type="compositionally biased region" description="Low complexity" evidence="4">
    <location>
        <begin position="9"/>
        <end position="20"/>
    </location>
</feature>
<dbReference type="SMART" id="SM00346">
    <property type="entry name" value="HTH_ICLR"/>
    <property type="match status" value="1"/>
</dbReference>
<keyword evidence="8" id="KW-1185">Reference proteome</keyword>
<dbReference type="InterPro" id="IPR036388">
    <property type="entry name" value="WH-like_DNA-bd_sf"/>
</dbReference>
<evidence type="ECO:0000313" key="8">
    <source>
        <dbReference type="Proteomes" id="UP001244552"/>
    </source>
</evidence>
<comment type="caution">
    <text evidence="7">The sequence shown here is derived from an EMBL/GenBank/DDBJ whole genome shotgun (WGS) entry which is preliminary data.</text>
</comment>
<accession>A0ABU0MJM6</accession>
<sequence length="292" mass="31189">MTLPASDIGQTATGATTGQADSDPGAERRQPAGTQTLLRGLTLIECVAAGTNDVKGIAAHLDSPRSTVHRMLNSLVVEGYLHHIPYKGYLLGPKLIHLGMKALEQRPLVAVARPHIEALARLTGDTVHLGVMDGTEVFYLDKISGTRGLEMRSRIGQRMPVASTGVGRALMLGMPAGQWRDLYKAAVATTATTPDRPGPAPWPTYEKQMASYARQDWVYDFEENEIGVRCVGAPVRDISNRVVAAISVASASQFMSEERMAELGPVIRDAAHAVSRELGWTPPGGGFGAPGL</sequence>
<evidence type="ECO:0000256" key="4">
    <source>
        <dbReference type="SAM" id="MobiDB-lite"/>
    </source>
</evidence>
<dbReference type="InterPro" id="IPR014757">
    <property type="entry name" value="Tscrpt_reg_IclR_C"/>
</dbReference>
<dbReference type="Pfam" id="PF09339">
    <property type="entry name" value="HTH_IclR"/>
    <property type="match status" value="1"/>
</dbReference>
<proteinExistence type="predicted"/>
<dbReference type="InterPro" id="IPR050707">
    <property type="entry name" value="HTH_MetabolicPath_Reg"/>
</dbReference>
<dbReference type="Gene3D" id="3.30.450.40">
    <property type="match status" value="1"/>
</dbReference>
<feature type="domain" description="IclR-ED" evidence="6">
    <location>
        <begin position="94"/>
        <end position="280"/>
    </location>
</feature>
<protein>
    <submittedName>
        <fullName evidence="7">DNA-binding IclR family transcriptional regulator</fullName>
    </submittedName>
</protein>
<dbReference type="GO" id="GO:0003677">
    <property type="term" value="F:DNA binding"/>
    <property type="evidence" value="ECO:0007669"/>
    <property type="project" value="UniProtKB-KW"/>
</dbReference>
<dbReference type="PANTHER" id="PTHR30136">
    <property type="entry name" value="HELIX-TURN-HELIX TRANSCRIPTIONAL REGULATOR, ICLR FAMILY"/>
    <property type="match status" value="1"/>
</dbReference>
<dbReference type="Pfam" id="PF01614">
    <property type="entry name" value="IclR_C"/>
    <property type="match status" value="1"/>
</dbReference>
<keyword evidence="1" id="KW-0805">Transcription regulation</keyword>